<keyword evidence="1" id="KW-0378">Hydrolase</keyword>
<dbReference type="InterPro" id="IPR017439">
    <property type="entry name" value="Amidohydrolase"/>
</dbReference>
<dbReference type="SUPFAM" id="SSF53187">
    <property type="entry name" value="Zn-dependent exopeptidases"/>
    <property type="match status" value="1"/>
</dbReference>
<name>A0ABY3R906_9BRAD</name>
<dbReference type="PANTHER" id="PTHR11014">
    <property type="entry name" value="PEPTIDASE M20 FAMILY MEMBER"/>
    <property type="match status" value="1"/>
</dbReference>
<keyword evidence="5" id="KW-1185">Reference proteome</keyword>
<proteinExistence type="predicted"/>
<dbReference type="Pfam" id="PF07687">
    <property type="entry name" value="M20_dimer"/>
    <property type="match status" value="1"/>
</dbReference>
<evidence type="ECO:0000256" key="1">
    <source>
        <dbReference type="ARBA" id="ARBA00022801"/>
    </source>
</evidence>
<reference evidence="4" key="1">
    <citation type="journal article" date="2024" name="Antonie Van Leeuwenhoek">
        <title>Bradyrhizobium ontarionense sp. nov., a novel bacterial symbiont isolated from Aeschynomene indica (Indian jointvetch), harbours photosynthesis, nitrogen fixation and nitrous oxide (N2O) reductase genes.</title>
        <authorList>
            <person name="Bromfield E.S.P."/>
            <person name="Cloutier S."/>
        </authorList>
    </citation>
    <scope>NUCLEOTIDE SEQUENCE</scope>
    <source>
        <strain evidence="4">A19</strain>
    </source>
</reference>
<dbReference type="InterPro" id="IPR036264">
    <property type="entry name" value="Bact_exopeptidase_dim_dom"/>
</dbReference>
<evidence type="ECO:0000256" key="2">
    <source>
        <dbReference type="SAM" id="SignalP"/>
    </source>
</evidence>
<dbReference type="SUPFAM" id="SSF55031">
    <property type="entry name" value="Bacterial exopeptidase dimerisation domain"/>
    <property type="match status" value="1"/>
</dbReference>
<dbReference type="PIRSF" id="PIRSF005962">
    <property type="entry name" value="Pept_M20D_amidohydro"/>
    <property type="match status" value="1"/>
</dbReference>
<protein>
    <submittedName>
        <fullName evidence="4">M20 family metallopeptidase</fullName>
    </submittedName>
</protein>
<organism evidence="4 5">
    <name type="scientific">Bradyrhizobium ontarionense</name>
    <dbReference type="NCBI Taxonomy" id="2898149"/>
    <lineage>
        <taxon>Bacteria</taxon>
        <taxon>Pseudomonadati</taxon>
        <taxon>Pseudomonadota</taxon>
        <taxon>Alphaproteobacteria</taxon>
        <taxon>Hyphomicrobiales</taxon>
        <taxon>Nitrobacteraceae</taxon>
        <taxon>Bradyrhizobium</taxon>
    </lineage>
</organism>
<dbReference type="Gene3D" id="3.40.630.10">
    <property type="entry name" value="Zn peptidases"/>
    <property type="match status" value="1"/>
</dbReference>
<feature type="domain" description="Peptidase M20 dimerisation" evidence="3">
    <location>
        <begin position="208"/>
        <end position="311"/>
    </location>
</feature>
<evidence type="ECO:0000313" key="4">
    <source>
        <dbReference type="EMBL" id="UFZ03213.1"/>
    </source>
</evidence>
<sequence length="428" mass="45515">MRKLASCLALAVWLAHTPAWAADLPSSLASATATMQGAYTFLHENPELGKKEFKAHDYLLDALKGLGFTQFVTSAKAPTAVIAVLDSGQAGPVIALRAEMDARPLEVGAVEPASHAPRSHIDGLMHNCGHDIHASILLGTAAVLIANKDRISGKIVFLFQPAEETPGGADDIVHEKILDDLGVQAIFAEHVAPGLPIGTVAIAPGYTLAGSNYFHLRIKGKGSHAAAPNEGTDTPLVAARMAIELSDYPARHLEIANRPVVISVTRLLADGNAGNVLPADAELSGTIRSFENIFKSENATPSLKERLDQLVARMATEAAVDTEWTVRPGAPPTRNDVALFDRAVTPLGQAWPGMLDTHPGRGMFSEDFSYYTEALPALYFSIGVSKDGRGLASVHTGEFDAHPDVFAQGLRLMTSLAVIGTTGRMDWR</sequence>
<keyword evidence="2" id="KW-0732">Signal</keyword>
<dbReference type="InterPro" id="IPR011650">
    <property type="entry name" value="Peptidase_M20_dimer"/>
</dbReference>
<dbReference type="InterPro" id="IPR002933">
    <property type="entry name" value="Peptidase_M20"/>
</dbReference>
<dbReference type="CDD" id="cd03886">
    <property type="entry name" value="M20_Acy1"/>
    <property type="match status" value="1"/>
</dbReference>
<dbReference type="RefSeq" id="WP_231319236.1">
    <property type="nucleotide sequence ID" value="NZ_CP088156.1"/>
</dbReference>
<dbReference type="NCBIfam" id="TIGR01891">
    <property type="entry name" value="amidohydrolases"/>
    <property type="match status" value="1"/>
</dbReference>
<dbReference type="Gene3D" id="3.30.70.360">
    <property type="match status" value="1"/>
</dbReference>
<evidence type="ECO:0000259" key="3">
    <source>
        <dbReference type="Pfam" id="PF07687"/>
    </source>
</evidence>
<accession>A0ABY3R906</accession>
<feature type="signal peptide" evidence="2">
    <location>
        <begin position="1"/>
        <end position="21"/>
    </location>
</feature>
<feature type="chain" id="PRO_5046446455" evidence="2">
    <location>
        <begin position="22"/>
        <end position="428"/>
    </location>
</feature>
<dbReference type="EMBL" id="CP088156">
    <property type="protein sequence ID" value="UFZ03213.1"/>
    <property type="molecule type" value="Genomic_DNA"/>
</dbReference>
<evidence type="ECO:0000313" key="5">
    <source>
        <dbReference type="Proteomes" id="UP001431010"/>
    </source>
</evidence>
<dbReference type="Proteomes" id="UP001431010">
    <property type="component" value="Chromosome"/>
</dbReference>
<dbReference type="Pfam" id="PF01546">
    <property type="entry name" value="Peptidase_M20"/>
    <property type="match status" value="1"/>
</dbReference>
<dbReference type="PANTHER" id="PTHR11014:SF63">
    <property type="entry name" value="METALLOPEPTIDASE, PUTATIVE (AFU_ORTHOLOGUE AFUA_6G09600)-RELATED"/>
    <property type="match status" value="1"/>
</dbReference>
<gene>
    <name evidence="4" type="ORF">LQG66_28835</name>
</gene>